<gene>
    <name evidence="6" type="ORF">AAGV33_07970</name>
</gene>
<name>A0ABV4TK12_9FLAO</name>
<dbReference type="PANTHER" id="PTHR30246:SF1">
    <property type="entry name" value="2-DEHYDRO-3-DEOXY-6-PHOSPHOGALACTONATE ALDOLASE-RELATED"/>
    <property type="match status" value="1"/>
</dbReference>
<keyword evidence="5" id="KW-0119">Carbohydrate metabolism</keyword>
<evidence type="ECO:0000256" key="4">
    <source>
        <dbReference type="ARBA" id="ARBA00023239"/>
    </source>
</evidence>
<comment type="pathway">
    <text evidence="1">Carbohydrate acid metabolism.</text>
</comment>
<dbReference type="CDD" id="cd00452">
    <property type="entry name" value="KDPG_aldolase"/>
    <property type="match status" value="1"/>
</dbReference>
<dbReference type="Gene3D" id="3.20.20.70">
    <property type="entry name" value="Aldolase class I"/>
    <property type="match status" value="1"/>
</dbReference>
<dbReference type="NCBIfam" id="NF005499">
    <property type="entry name" value="PRK07114.1"/>
    <property type="match status" value="1"/>
</dbReference>
<proteinExistence type="inferred from homology"/>
<keyword evidence="7" id="KW-1185">Reference proteome</keyword>
<reference evidence="6 7" key="1">
    <citation type="submission" date="2024-04" db="EMBL/GenBank/DDBJ databases">
        <title>New Clade of Flavobacterium.</title>
        <authorList>
            <person name="Matos L."/>
            <person name="Proenca D.N."/>
            <person name="Fransisco R.M."/>
            <person name="Chung A.P."/>
            <person name="Maccario L."/>
            <person name="Sorensen S.J."/>
            <person name="Morais P.V."/>
        </authorList>
    </citation>
    <scope>NUCLEOTIDE SEQUENCE [LARGE SCALE GENOMIC DNA]</scope>
    <source>
        <strain evidence="6 7">FBOR7N2.3</strain>
    </source>
</reference>
<accession>A0ABV4TK12</accession>
<dbReference type="RefSeq" id="WP_373391442.1">
    <property type="nucleotide sequence ID" value="NZ_JBCFQJ010000010.1"/>
</dbReference>
<dbReference type="EC" id="4.1.3.16" evidence="6"/>
<evidence type="ECO:0000256" key="5">
    <source>
        <dbReference type="ARBA" id="ARBA00023277"/>
    </source>
</evidence>
<evidence type="ECO:0000256" key="1">
    <source>
        <dbReference type="ARBA" id="ARBA00004761"/>
    </source>
</evidence>
<dbReference type="EMBL" id="JBCFQK010000009">
    <property type="protein sequence ID" value="MFA9194339.1"/>
    <property type="molecule type" value="Genomic_DNA"/>
</dbReference>
<keyword evidence="4 6" id="KW-0456">Lyase</keyword>
<dbReference type="GO" id="GO:0008675">
    <property type="term" value="F:2-dehydro-3-deoxy-phosphogluconate aldolase activity"/>
    <property type="evidence" value="ECO:0007669"/>
    <property type="project" value="UniProtKB-EC"/>
</dbReference>
<dbReference type="PANTHER" id="PTHR30246">
    <property type="entry name" value="2-KETO-3-DEOXY-6-PHOSPHOGLUCONATE ALDOLASE"/>
    <property type="match status" value="1"/>
</dbReference>
<evidence type="ECO:0000313" key="7">
    <source>
        <dbReference type="Proteomes" id="UP001574170"/>
    </source>
</evidence>
<organism evidence="6 7">
    <name type="scientific">Flavobacterium magnesitis</name>
    <dbReference type="NCBI Taxonomy" id="3138077"/>
    <lineage>
        <taxon>Bacteria</taxon>
        <taxon>Pseudomonadati</taxon>
        <taxon>Bacteroidota</taxon>
        <taxon>Flavobacteriia</taxon>
        <taxon>Flavobacteriales</taxon>
        <taxon>Flavobacteriaceae</taxon>
        <taxon>Flavobacterium</taxon>
    </lineage>
</organism>
<comment type="caution">
    <text evidence="6">The sequence shown here is derived from an EMBL/GenBank/DDBJ whole genome shotgun (WGS) entry which is preliminary data.</text>
</comment>
<comment type="similarity">
    <text evidence="2">Belongs to the KHG/KDPG aldolase family.</text>
</comment>
<dbReference type="Pfam" id="PF01081">
    <property type="entry name" value="Aldolase"/>
    <property type="match status" value="1"/>
</dbReference>
<dbReference type="SUPFAM" id="SSF51569">
    <property type="entry name" value="Aldolase"/>
    <property type="match status" value="1"/>
</dbReference>
<dbReference type="GO" id="GO:0008700">
    <property type="term" value="F:(R,S)-4-hydroxy-2-oxoglutarate aldolase activity"/>
    <property type="evidence" value="ECO:0007669"/>
    <property type="project" value="UniProtKB-EC"/>
</dbReference>
<protein>
    <submittedName>
        <fullName evidence="6">Bifunctional 4-hydroxy-2-oxoglutarate aldolase/2-dehydro-3-deoxy-phosphogluconate aldolase</fullName>
        <ecNumber evidence="6">4.1.2.14</ecNumber>
        <ecNumber evidence="6">4.1.3.16</ecNumber>
    </submittedName>
</protein>
<dbReference type="InterPro" id="IPR013785">
    <property type="entry name" value="Aldolase_TIM"/>
</dbReference>
<evidence type="ECO:0000313" key="6">
    <source>
        <dbReference type="EMBL" id="MFA9194339.1"/>
    </source>
</evidence>
<dbReference type="InterPro" id="IPR000887">
    <property type="entry name" value="Aldlse_KDPG_KHG"/>
</dbReference>
<dbReference type="Proteomes" id="UP001574170">
    <property type="component" value="Unassembled WGS sequence"/>
</dbReference>
<comment type="subunit">
    <text evidence="3">Homotrimer.</text>
</comment>
<evidence type="ECO:0000256" key="2">
    <source>
        <dbReference type="ARBA" id="ARBA00006906"/>
    </source>
</evidence>
<sequence length="223" mass="24213">MAQFTRIEVAIAMKETGMIPLFFNKDIEVSKNVLKACYDGGARLMEFTARGDFAHEVFAELTKYAIKELPGMIMGVGSVTDAAAASLYMQIGANFIVTPVFREDIAIACNRRKVLWSPGCGTLSEIARAEELGCEIVKLFPGEIYGPQFIKGIKGPCPWTSIMPTGGVSTERENLKSWFDAGVTCVGIGSQLISAAVLESKDYAGLTQKVKDTLAIISDLRKK</sequence>
<evidence type="ECO:0000256" key="3">
    <source>
        <dbReference type="ARBA" id="ARBA00011233"/>
    </source>
</evidence>
<dbReference type="EC" id="4.1.2.14" evidence="6"/>